<sequence>MNSKQRGVLIAAIVLLGVGEGVWIAHSTYVLISHQQKS</sequence>
<gene>
    <name evidence="1" type="ORF">ABIE04_002595</name>
</gene>
<proteinExistence type="predicted"/>
<organism evidence="1 2">
    <name type="scientific">Rhodanobacter soli</name>
    <dbReference type="NCBI Taxonomy" id="590609"/>
    <lineage>
        <taxon>Bacteria</taxon>
        <taxon>Pseudomonadati</taxon>
        <taxon>Pseudomonadota</taxon>
        <taxon>Gammaproteobacteria</taxon>
        <taxon>Lysobacterales</taxon>
        <taxon>Rhodanobacteraceae</taxon>
        <taxon>Rhodanobacter</taxon>
    </lineage>
</organism>
<protein>
    <submittedName>
        <fullName evidence="1">Uncharacterized protein</fullName>
    </submittedName>
</protein>
<dbReference type="Proteomes" id="UP001549251">
    <property type="component" value="Unassembled WGS sequence"/>
</dbReference>
<accession>A0ABV2PYW8</accession>
<name>A0ABV2PYW8_9GAMM</name>
<evidence type="ECO:0000313" key="2">
    <source>
        <dbReference type="Proteomes" id="UP001549251"/>
    </source>
</evidence>
<evidence type="ECO:0000313" key="1">
    <source>
        <dbReference type="EMBL" id="MET4570234.1"/>
    </source>
</evidence>
<dbReference type="EMBL" id="JBEPSD010000002">
    <property type="protein sequence ID" value="MET4570234.1"/>
    <property type="molecule type" value="Genomic_DNA"/>
</dbReference>
<comment type="caution">
    <text evidence="1">The sequence shown here is derived from an EMBL/GenBank/DDBJ whole genome shotgun (WGS) entry which is preliminary data.</text>
</comment>
<keyword evidence="2" id="KW-1185">Reference proteome</keyword>
<reference evidence="1 2" key="1">
    <citation type="submission" date="2024-06" db="EMBL/GenBank/DDBJ databases">
        <title>Sorghum-associated microbial communities from plants grown in Nebraska, USA.</title>
        <authorList>
            <person name="Schachtman D."/>
        </authorList>
    </citation>
    <scope>NUCLEOTIDE SEQUENCE [LARGE SCALE GENOMIC DNA]</scope>
    <source>
        <strain evidence="1 2">1757</strain>
    </source>
</reference>